<dbReference type="AlphaFoldDB" id="A0A8S1R124"/>
<name>A0A8S1R124_9CILI</name>
<keyword evidence="1" id="KW-0175">Coiled coil</keyword>
<protein>
    <submittedName>
        <fullName evidence="2">Uncharacterized protein</fullName>
    </submittedName>
</protein>
<organism evidence="2 3">
    <name type="scientific">Paramecium sonneborni</name>
    <dbReference type="NCBI Taxonomy" id="65129"/>
    <lineage>
        <taxon>Eukaryota</taxon>
        <taxon>Sar</taxon>
        <taxon>Alveolata</taxon>
        <taxon>Ciliophora</taxon>
        <taxon>Intramacronucleata</taxon>
        <taxon>Oligohymenophorea</taxon>
        <taxon>Peniculida</taxon>
        <taxon>Parameciidae</taxon>
        <taxon>Paramecium</taxon>
    </lineage>
</organism>
<comment type="caution">
    <text evidence="2">The sequence shown here is derived from an EMBL/GenBank/DDBJ whole genome shotgun (WGS) entry which is preliminary data.</text>
</comment>
<reference evidence="2" key="1">
    <citation type="submission" date="2021-01" db="EMBL/GenBank/DDBJ databases">
        <authorList>
            <consortium name="Genoscope - CEA"/>
            <person name="William W."/>
        </authorList>
    </citation>
    <scope>NUCLEOTIDE SEQUENCE</scope>
</reference>
<dbReference type="Proteomes" id="UP000692954">
    <property type="component" value="Unassembled WGS sequence"/>
</dbReference>
<evidence type="ECO:0000256" key="1">
    <source>
        <dbReference type="SAM" id="Coils"/>
    </source>
</evidence>
<evidence type="ECO:0000313" key="3">
    <source>
        <dbReference type="Proteomes" id="UP000692954"/>
    </source>
</evidence>
<sequence>MGQAYLGLNQIDKCLEHFQLAYNESVTKLGFDHKSTKEVGKQINLTRQRQRYENNKEQQLIQKQIPYHNNKRVIKKTSKAQNYQPDKIVEQDQELKLNYNENLTSNLQTFLVEFSKNKNENSQDIKILCCNLINEFFDYAEVDIEIKISNVNQNQVDHIQQEYKDLNISINRSGQKQKPNQTDTNSNQKVYTMQEQTGNNISSKQKMVYIQEEVVSEYIVEALQKDIQFKLDDQSYQYIIRPKFSLNQTESNKFFDKFKNRLDHTIILTYNLQSHVEASQILNILNYQSIQQKLCQSLNLKEIIVFLSSNICLNNFEYYPELKKQAEILKQNSTQIILLAQRDLKDKIYQIQQQFNQFVQNSRKYQLNNDLFEIVLENKPDLKVIQSKVKQLQEEVGNFNIIIKEPIVKIESNKNYVFQAEMEQLNDENIKICQIQQNFQKMKEQILKIFFPCLELKIFDRNKIKLWNNFLNQYHNDDEKENWSIQQELNLRIKGEQDLINKKEQIIIQDLNNYQFQSIYFNSQEKILQVIKNKQKFDELYKQTFVKISQKFGKCLIKIVDIDIKGLKFKVEVYFDNQIEISQISQQLQEQFFDQLNIYQEDIEILDILSFLRKTKRQFQEEYQIVVSKMNREYCFIGNNENLNQIKQLLVQIKQSKKEKIIKECIKCPNQIIFNSLKQQQNDQGLFDNKDIQINYLRDFNITLCSLNQQIIKNKCENLSTEMKQLEQRIQKKLYIFQEKRTKFIEKNLKDFCKNNLEEENNIFIKFQKNYYKIISELELGNKLLQILHADIKQLECDAIVNFSNHPNTSLRQLVNQILEFGGYF</sequence>
<evidence type="ECO:0000313" key="2">
    <source>
        <dbReference type="EMBL" id="CAD8121349.1"/>
    </source>
</evidence>
<accession>A0A8S1R124</accession>
<proteinExistence type="predicted"/>
<gene>
    <name evidence="2" type="ORF">PSON_ATCC_30995.1.T1310149</name>
</gene>
<keyword evidence="3" id="KW-1185">Reference proteome</keyword>
<feature type="coiled-coil region" evidence="1">
    <location>
        <begin position="709"/>
        <end position="736"/>
    </location>
</feature>
<dbReference type="EMBL" id="CAJJDN010000131">
    <property type="protein sequence ID" value="CAD8121349.1"/>
    <property type="molecule type" value="Genomic_DNA"/>
</dbReference>